<gene>
    <name evidence="4" type="primary">YPI1_1</name>
    <name evidence="4" type="ORF">Cantr_10822</name>
</gene>
<dbReference type="GO" id="GO:0004865">
    <property type="term" value="F:protein serine/threonine phosphatase inhibitor activity"/>
    <property type="evidence" value="ECO:0007669"/>
    <property type="project" value="UniProtKB-UniRule"/>
</dbReference>
<feature type="region of interest" description="Disordered" evidence="3">
    <location>
        <begin position="1"/>
        <end position="43"/>
    </location>
</feature>
<comment type="function">
    <text evidence="2">Regulator of type 1 phosphatases which maintains protein phosphatase activity under strict control.</text>
</comment>
<sequence>MTEQPQQQRQAPTSTRTVTQTVTTTAPPILRLAANREPRTEVTWDESVIDNEHLNRKKTKICCIYHPADEDGNRHCDSDSDSSSDSSDSSGDEPEKPNNNPEKKKKGRSQKSKPNAYEVQPTYRNRSHVPKQ</sequence>
<dbReference type="GO" id="GO:0008157">
    <property type="term" value="F:protein phosphatase 1 binding"/>
    <property type="evidence" value="ECO:0007669"/>
    <property type="project" value="TreeGrafter"/>
</dbReference>
<proteinExistence type="inferred from homology"/>
<feature type="compositionally biased region" description="Basic and acidic residues" evidence="3">
    <location>
        <begin position="67"/>
        <end position="78"/>
    </location>
</feature>
<feature type="compositionally biased region" description="Low complexity" evidence="3">
    <location>
        <begin position="13"/>
        <end position="25"/>
    </location>
</feature>
<comment type="caution">
    <text evidence="4">The sequence shown here is derived from an EMBL/GenBank/DDBJ whole genome shotgun (WGS) entry which is preliminary data.</text>
</comment>
<feature type="region of interest" description="Disordered" evidence="3">
    <location>
        <begin position="67"/>
        <end position="132"/>
    </location>
</feature>
<dbReference type="Proteomes" id="UP000253472">
    <property type="component" value="Unassembled WGS sequence"/>
</dbReference>
<feature type="compositionally biased region" description="Polar residues" evidence="3">
    <location>
        <begin position="1"/>
        <end position="12"/>
    </location>
</feature>
<dbReference type="STRING" id="5486.A0A367YEA7"/>
<dbReference type="PANTHER" id="PTHR20835:SF0">
    <property type="entry name" value="E3 UBIQUITIN-PROTEIN LIGASE PPP1R11"/>
    <property type="match status" value="1"/>
</dbReference>
<keyword evidence="2" id="KW-0539">Nucleus</keyword>
<evidence type="ECO:0000313" key="4">
    <source>
        <dbReference type="EMBL" id="RCK64195.1"/>
    </source>
</evidence>
<dbReference type="AlphaFoldDB" id="A0A367YEA7"/>
<keyword evidence="5" id="KW-1185">Reference proteome</keyword>
<dbReference type="PANTHER" id="PTHR20835">
    <property type="entry name" value="E3 UBIQUITIN-PROTEIN LIGASE PPP1R11-RELATED"/>
    <property type="match status" value="1"/>
</dbReference>
<accession>A0A367YEA7</accession>
<evidence type="ECO:0000256" key="1">
    <source>
        <dbReference type="ARBA" id="ARBA00005605"/>
    </source>
</evidence>
<dbReference type="Pfam" id="PF07491">
    <property type="entry name" value="PPI_Ypi1"/>
    <property type="match status" value="1"/>
</dbReference>
<dbReference type="EMBL" id="QLNQ01000023">
    <property type="protein sequence ID" value="RCK64195.1"/>
    <property type="molecule type" value="Genomic_DNA"/>
</dbReference>
<evidence type="ECO:0000256" key="2">
    <source>
        <dbReference type="RuleBase" id="RU367162"/>
    </source>
</evidence>
<organism evidence="4 5">
    <name type="scientific">Candida viswanathii</name>
    <dbReference type="NCBI Taxonomy" id="5486"/>
    <lineage>
        <taxon>Eukaryota</taxon>
        <taxon>Fungi</taxon>
        <taxon>Dikarya</taxon>
        <taxon>Ascomycota</taxon>
        <taxon>Saccharomycotina</taxon>
        <taxon>Pichiomycetes</taxon>
        <taxon>Debaryomycetaceae</taxon>
        <taxon>Candida/Lodderomyces clade</taxon>
        <taxon>Candida</taxon>
    </lineage>
</organism>
<evidence type="ECO:0000313" key="5">
    <source>
        <dbReference type="Proteomes" id="UP000253472"/>
    </source>
</evidence>
<reference evidence="4 5" key="1">
    <citation type="submission" date="2018-06" db="EMBL/GenBank/DDBJ databases">
        <title>Whole genome sequencing of Candida tropicalis (genome annotated by CSBL at Korea University).</title>
        <authorList>
            <person name="Ahn J."/>
        </authorList>
    </citation>
    <scope>NUCLEOTIDE SEQUENCE [LARGE SCALE GENOMIC DNA]</scope>
    <source>
        <strain evidence="4 5">ATCC 20962</strain>
    </source>
</reference>
<comment type="subcellular location">
    <subcellularLocation>
        <location evidence="2">Nucleus</location>
    </subcellularLocation>
</comment>
<protein>
    <recommendedName>
        <fullName evidence="2">Type 1 phosphatases regulator</fullName>
    </recommendedName>
</protein>
<dbReference type="OrthoDB" id="307488at2759"/>
<comment type="similarity">
    <text evidence="1 2">Belongs to the YPI1 family.</text>
</comment>
<evidence type="ECO:0000256" key="3">
    <source>
        <dbReference type="SAM" id="MobiDB-lite"/>
    </source>
</evidence>
<dbReference type="GO" id="GO:0005634">
    <property type="term" value="C:nucleus"/>
    <property type="evidence" value="ECO:0007669"/>
    <property type="project" value="UniProtKB-SubCell"/>
</dbReference>
<name>A0A367YEA7_9ASCO</name>
<dbReference type="InterPro" id="IPR011107">
    <property type="entry name" value="PPI_Ypi1"/>
</dbReference>